<evidence type="ECO:0000313" key="3">
    <source>
        <dbReference type="Proteomes" id="UP000249829"/>
    </source>
</evidence>
<name>A0A2V5GVB7_ASPV1</name>
<sequence>MGPGRIVCFLFRFYLAFSQFPFCSSLSPQPRIFQRGLASSSQNGLLFPSFENQPSDLHRQINSLLAVMNRWVLVTSTLFPSI</sequence>
<accession>A0A2V5GVB7</accession>
<dbReference type="EMBL" id="KZ825270">
    <property type="protein sequence ID" value="PYI12994.1"/>
    <property type="molecule type" value="Genomic_DNA"/>
</dbReference>
<keyword evidence="3" id="KW-1185">Reference proteome</keyword>
<evidence type="ECO:0000313" key="2">
    <source>
        <dbReference type="EMBL" id="PYI12994.1"/>
    </source>
</evidence>
<reference evidence="2 3" key="1">
    <citation type="submission" date="2018-02" db="EMBL/GenBank/DDBJ databases">
        <title>The genomes of Aspergillus section Nigri reveals drivers in fungal speciation.</title>
        <authorList>
            <consortium name="DOE Joint Genome Institute"/>
            <person name="Vesth T.C."/>
            <person name="Nybo J."/>
            <person name="Theobald S."/>
            <person name="Brandl J."/>
            <person name="Frisvad J.C."/>
            <person name="Nielsen K.F."/>
            <person name="Lyhne E.K."/>
            <person name="Kogle M.E."/>
            <person name="Kuo A."/>
            <person name="Riley R."/>
            <person name="Clum A."/>
            <person name="Nolan M."/>
            <person name="Lipzen A."/>
            <person name="Salamov A."/>
            <person name="Henrissat B."/>
            <person name="Wiebenga A."/>
            <person name="De vries R.P."/>
            <person name="Grigoriev I.V."/>
            <person name="Mortensen U.H."/>
            <person name="Andersen M.R."/>
            <person name="Baker S.E."/>
        </authorList>
    </citation>
    <scope>NUCLEOTIDE SEQUENCE [LARGE SCALE GENOMIC DNA]</scope>
    <source>
        <strain evidence="2 3">CBS 115571</strain>
    </source>
</reference>
<feature type="chain" id="PRO_5016014787" description="Secreted protein" evidence="1">
    <location>
        <begin position="19"/>
        <end position="82"/>
    </location>
</feature>
<protein>
    <recommendedName>
        <fullName evidence="4">Secreted protein</fullName>
    </recommendedName>
</protein>
<proteinExistence type="predicted"/>
<dbReference type="AlphaFoldDB" id="A0A2V5GVB7"/>
<keyword evidence="1" id="KW-0732">Signal</keyword>
<organism evidence="2 3">
    <name type="scientific">Aspergillus violaceofuscus (strain CBS 115571)</name>
    <dbReference type="NCBI Taxonomy" id="1450538"/>
    <lineage>
        <taxon>Eukaryota</taxon>
        <taxon>Fungi</taxon>
        <taxon>Dikarya</taxon>
        <taxon>Ascomycota</taxon>
        <taxon>Pezizomycotina</taxon>
        <taxon>Eurotiomycetes</taxon>
        <taxon>Eurotiomycetidae</taxon>
        <taxon>Eurotiales</taxon>
        <taxon>Aspergillaceae</taxon>
        <taxon>Aspergillus</taxon>
    </lineage>
</organism>
<dbReference type="Proteomes" id="UP000249829">
    <property type="component" value="Unassembled WGS sequence"/>
</dbReference>
<evidence type="ECO:0000256" key="1">
    <source>
        <dbReference type="SAM" id="SignalP"/>
    </source>
</evidence>
<gene>
    <name evidence="2" type="ORF">BO99DRAFT_407855</name>
</gene>
<evidence type="ECO:0008006" key="4">
    <source>
        <dbReference type="Google" id="ProtNLM"/>
    </source>
</evidence>
<feature type="signal peptide" evidence="1">
    <location>
        <begin position="1"/>
        <end position="18"/>
    </location>
</feature>